<protein>
    <submittedName>
        <fullName evidence="8">Cation diffusion facilitator family transporter</fullName>
    </submittedName>
</protein>
<gene>
    <name evidence="8" type="ORF">HMPREF1039_1154</name>
</gene>
<reference evidence="8 9" key="1">
    <citation type="submission" date="2011-04" db="EMBL/GenBank/DDBJ databases">
        <authorList>
            <person name="Harkins D.M."/>
            <person name="Madupu R."/>
            <person name="Durkin A.S."/>
            <person name="Torralba M."/>
            <person name="Methe B."/>
            <person name="Sutton G.G."/>
            <person name="Nelson K.E."/>
        </authorList>
    </citation>
    <scope>NUCLEOTIDE SEQUENCE [LARGE SCALE GENOMIC DNA]</scope>
    <source>
        <strain evidence="8 9">UPII 199-6</strain>
    </source>
</reference>
<accession>A0ABN0D061</accession>
<evidence type="ECO:0000256" key="4">
    <source>
        <dbReference type="ARBA" id="ARBA00022989"/>
    </source>
</evidence>
<dbReference type="InterPro" id="IPR050291">
    <property type="entry name" value="CDF_Transporter"/>
</dbReference>
<evidence type="ECO:0000256" key="6">
    <source>
        <dbReference type="SAM" id="Phobius"/>
    </source>
</evidence>
<keyword evidence="4 6" id="KW-1133">Transmembrane helix</keyword>
<evidence type="ECO:0000256" key="5">
    <source>
        <dbReference type="ARBA" id="ARBA00023136"/>
    </source>
</evidence>
<keyword evidence="5 6" id="KW-0472">Membrane</keyword>
<comment type="caution">
    <text evidence="8">The sequence shown here is derived from an EMBL/GenBank/DDBJ whole genome shotgun (WGS) entry which is preliminary data.</text>
</comment>
<proteinExistence type="predicted"/>
<evidence type="ECO:0000313" key="8">
    <source>
        <dbReference type="EMBL" id="EGL40689.1"/>
    </source>
</evidence>
<keyword evidence="2" id="KW-0813">Transport</keyword>
<feature type="transmembrane region" description="Helical" evidence="6">
    <location>
        <begin position="12"/>
        <end position="33"/>
    </location>
</feature>
<feature type="transmembrane region" description="Helical" evidence="6">
    <location>
        <begin position="84"/>
        <end position="106"/>
    </location>
</feature>
<dbReference type="PANTHER" id="PTHR43840:SF15">
    <property type="entry name" value="MITOCHONDRIAL METAL TRANSPORTER 1-RELATED"/>
    <property type="match status" value="1"/>
</dbReference>
<dbReference type="InterPro" id="IPR058533">
    <property type="entry name" value="Cation_efflux_TM"/>
</dbReference>
<evidence type="ECO:0000259" key="7">
    <source>
        <dbReference type="Pfam" id="PF01545"/>
    </source>
</evidence>
<keyword evidence="3 6" id="KW-0812">Transmembrane</keyword>
<evidence type="ECO:0000256" key="2">
    <source>
        <dbReference type="ARBA" id="ARBA00022448"/>
    </source>
</evidence>
<name>A0ABN0D061_9FIRM</name>
<evidence type="ECO:0000313" key="9">
    <source>
        <dbReference type="Proteomes" id="UP000004018"/>
    </source>
</evidence>
<keyword evidence="9" id="KW-1185">Reference proteome</keyword>
<dbReference type="PANTHER" id="PTHR43840">
    <property type="entry name" value="MITOCHONDRIAL METAL TRANSPORTER 1-RELATED"/>
    <property type="match status" value="1"/>
</dbReference>
<dbReference type="Pfam" id="PF01545">
    <property type="entry name" value="Cation_efflux"/>
    <property type="match status" value="1"/>
</dbReference>
<organism evidence="8 9">
    <name type="scientific">Megasphaera lornae</name>
    <dbReference type="NCBI Taxonomy" id="1000568"/>
    <lineage>
        <taxon>Bacteria</taxon>
        <taxon>Bacillati</taxon>
        <taxon>Bacillota</taxon>
        <taxon>Negativicutes</taxon>
        <taxon>Veillonellales</taxon>
        <taxon>Veillonellaceae</taxon>
        <taxon>Megasphaera</taxon>
    </lineage>
</organism>
<feature type="transmembrane region" description="Helical" evidence="6">
    <location>
        <begin position="118"/>
        <end position="136"/>
    </location>
</feature>
<dbReference type="Gene3D" id="1.20.1510.10">
    <property type="entry name" value="Cation efflux protein transmembrane domain"/>
    <property type="match status" value="1"/>
</dbReference>
<evidence type="ECO:0000256" key="3">
    <source>
        <dbReference type="ARBA" id="ARBA00022692"/>
    </source>
</evidence>
<dbReference type="RefSeq" id="WP_007391019.1">
    <property type="nucleotide sequence ID" value="NZ_AFIJ01000023.1"/>
</dbReference>
<dbReference type="SUPFAM" id="SSF161111">
    <property type="entry name" value="Cation efflux protein transmembrane domain-like"/>
    <property type="match status" value="1"/>
</dbReference>
<dbReference type="Proteomes" id="UP000004018">
    <property type="component" value="Unassembled WGS sequence"/>
</dbReference>
<feature type="domain" description="Cation efflux protein transmembrane" evidence="7">
    <location>
        <begin position="14"/>
        <end position="214"/>
    </location>
</feature>
<comment type="subcellular location">
    <subcellularLocation>
        <location evidence="1">Membrane</location>
        <topology evidence="1">Multi-pass membrane protein</topology>
    </subcellularLocation>
</comment>
<feature type="transmembrane region" description="Helical" evidence="6">
    <location>
        <begin position="148"/>
        <end position="170"/>
    </location>
</feature>
<dbReference type="InterPro" id="IPR027469">
    <property type="entry name" value="Cation_efflux_TMD_sf"/>
</dbReference>
<feature type="transmembrane region" description="Helical" evidence="6">
    <location>
        <begin position="190"/>
        <end position="208"/>
    </location>
</feature>
<feature type="transmembrane region" description="Helical" evidence="6">
    <location>
        <begin position="39"/>
        <end position="63"/>
    </location>
</feature>
<sequence length="314" mass="35330">MTQQIWRHGETRLLFLSALMMGVVAVGGLWMGIQSHSQAILLDGIFSVAAMIIKLLMMLTALLTRRKTGKRFPFGYWQCEPAVMLLEGIFTFFIVLYAVVAGMWGLWHGGREVEFGTAVYYAAFFTLADWSFYGYVRRANKKVHSYLVHYDNVSWLIDAVLATGLLIGFGGARALQFTPYANLQVYVDPVIMMALGIQMIFPTVQILGPAIRQILGMAPVALHEHVQAVMDGFTVRYGFSDYVSGVQVFGRAEFIEIDILVAPDYPLQQVTELDFIRNEIAAALGSGDHEKRVTITFTTMKKWLARKYDTEERA</sequence>
<evidence type="ECO:0000256" key="1">
    <source>
        <dbReference type="ARBA" id="ARBA00004141"/>
    </source>
</evidence>
<dbReference type="EMBL" id="AFIJ01000023">
    <property type="protein sequence ID" value="EGL40689.1"/>
    <property type="molecule type" value="Genomic_DNA"/>
</dbReference>